<name>A0A841SYB3_9BACL</name>
<dbReference type="RefSeq" id="WP_185121142.1">
    <property type="nucleotide sequence ID" value="NZ_JACJVQ010000015.1"/>
</dbReference>
<comment type="caution">
    <text evidence="1">The sequence shown here is derived from an EMBL/GenBank/DDBJ whole genome shotgun (WGS) entry which is preliminary data.</text>
</comment>
<protein>
    <submittedName>
        <fullName evidence="1">Uncharacterized protein</fullName>
    </submittedName>
</protein>
<dbReference type="AlphaFoldDB" id="A0A841SYB3"/>
<gene>
    <name evidence="1" type="ORF">H7B67_17445</name>
</gene>
<organism evidence="1 2">
    <name type="scientific">Cohnella thailandensis</name>
    <dbReference type="NCBI Taxonomy" id="557557"/>
    <lineage>
        <taxon>Bacteria</taxon>
        <taxon>Bacillati</taxon>
        <taxon>Bacillota</taxon>
        <taxon>Bacilli</taxon>
        <taxon>Bacillales</taxon>
        <taxon>Paenibacillaceae</taxon>
        <taxon>Cohnella</taxon>
    </lineage>
</organism>
<dbReference type="EMBL" id="JACJVQ010000015">
    <property type="protein sequence ID" value="MBB6635909.1"/>
    <property type="molecule type" value="Genomic_DNA"/>
</dbReference>
<reference evidence="1 2" key="1">
    <citation type="submission" date="2020-08" db="EMBL/GenBank/DDBJ databases">
        <title>Cohnella phylogeny.</title>
        <authorList>
            <person name="Dunlap C."/>
        </authorList>
    </citation>
    <scope>NUCLEOTIDE SEQUENCE [LARGE SCALE GENOMIC DNA]</scope>
    <source>
        <strain evidence="1 2">DSM 25241</strain>
    </source>
</reference>
<evidence type="ECO:0000313" key="1">
    <source>
        <dbReference type="EMBL" id="MBB6635909.1"/>
    </source>
</evidence>
<dbReference type="Proteomes" id="UP000535838">
    <property type="component" value="Unassembled WGS sequence"/>
</dbReference>
<sequence>MKWTEIAERHPDRLVLVEAIKANSNNRVRKLEDMAVIRDYDNPQEAWNSYKEFRKLYPSRELYIFHTSRSDVETVEEFFTGVRHL</sequence>
<accession>A0A841SYB3</accession>
<proteinExistence type="predicted"/>
<keyword evidence="2" id="KW-1185">Reference proteome</keyword>
<evidence type="ECO:0000313" key="2">
    <source>
        <dbReference type="Proteomes" id="UP000535838"/>
    </source>
</evidence>